<evidence type="ECO:0000313" key="3">
    <source>
        <dbReference type="Proteomes" id="UP000224634"/>
    </source>
</evidence>
<sequence length="631" mass="69133">MSSQIPPLEFTFTCELPTGKVSFTHPIPALSELGTATWPTVGVPIRADTSVADHIVQLGEEATQLLDFQGRNFIPYKILAPFLTSCIELARKSTDQRASAMPTTALTPVEPVEPTVQQASLSTPMRPNTLTETTAGQAVNGKLAQQTPRQTTAGPSRKRPRIDTNEIIKIESDSDNELGYGHFEMDRKPPLTTPMEVDNAPTIQSTGPYDTATTSAAMALTSFISPVTTVPVLERVPVQVPPPMTRNVPQSPRSQLQTTVLNGRAPPKAALQQGSSVTIATVSATAPAPANSPTASDATNPIANKPLATAPTGLRETTRGHVDTAGRSPTGQDYSAFVSDLLNGTIYIPFAVVNNVSPGALQRVDNQPERFLKDVNAHLHRDSDSEEYQGNMISWMKRLNNDNILLCFCSSEKREFVVQKERLWANWFGSRATVLVRTYGVIMHNLPFRSFGDIKHSEAKIIDDLTHHNADIFELHRPSKIRGLRWLTDIGKATRGGRASLIIRFENHQDANAAIENGLRHQCNSSLKPFRCVMYDDAYELTQCNACWKYGHAKVDCTSLRACVYCAGLHDAADHSGRVSEDSECRAQRCVVCGGPHRADSTDCPVRAREKARLGKLKKPTDGRFHEVPDI</sequence>
<dbReference type="STRING" id="1447883.A0A2B7YJY5"/>
<feature type="compositionally biased region" description="Low complexity" evidence="1">
    <location>
        <begin position="286"/>
        <end position="299"/>
    </location>
</feature>
<accession>A0A2B7YJY5</accession>
<proteinExistence type="predicted"/>
<feature type="region of interest" description="Disordered" evidence="1">
    <location>
        <begin position="134"/>
        <end position="159"/>
    </location>
</feature>
<name>A0A2B7YJY5_POLH7</name>
<feature type="compositionally biased region" description="Polar residues" evidence="1">
    <location>
        <begin position="134"/>
        <end position="154"/>
    </location>
</feature>
<organism evidence="2 3">
    <name type="scientific">Polytolypa hystricis (strain UAMH7299)</name>
    <dbReference type="NCBI Taxonomy" id="1447883"/>
    <lineage>
        <taxon>Eukaryota</taxon>
        <taxon>Fungi</taxon>
        <taxon>Dikarya</taxon>
        <taxon>Ascomycota</taxon>
        <taxon>Pezizomycotina</taxon>
        <taxon>Eurotiomycetes</taxon>
        <taxon>Eurotiomycetidae</taxon>
        <taxon>Onygenales</taxon>
        <taxon>Onygenales incertae sedis</taxon>
        <taxon>Polytolypa</taxon>
    </lineage>
</organism>
<comment type="caution">
    <text evidence="2">The sequence shown here is derived from an EMBL/GenBank/DDBJ whole genome shotgun (WGS) entry which is preliminary data.</text>
</comment>
<evidence type="ECO:0000256" key="1">
    <source>
        <dbReference type="SAM" id="MobiDB-lite"/>
    </source>
</evidence>
<gene>
    <name evidence="2" type="ORF">AJ80_03374</name>
</gene>
<dbReference type="OrthoDB" id="4184572at2759"/>
<evidence type="ECO:0000313" key="2">
    <source>
        <dbReference type="EMBL" id="PGH21323.1"/>
    </source>
</evidence>
<keyword evidence="3" id="KW-1185">Reference proteome</keyword>
<dbReference type="AlphaFoldDB" id="A0A2B7YJY5"/>
<feature type="region of interest" description="Disordered" evidence="1">
    <location>
        <begin position="286"/>
        <end position="330"/>
    </location>
</feature>
<protein>
    <recommendedName>
        <fullName evidence="4">CCHC-type domain-containing protein</fullName>
    </recommendedName>
</protein>
<reference evidence="2 3" key="1">
    <citation type="submission" date="2017-10" db="EMBL/GenBank/DDBJ databases">
        <title>Comparative genomics in systemic dimorphic fungi from Ajellomycetaceae.</title>
        <authorList>
            <person name="Munoz J.F."/>
            <person name="Mcewen J.G."/>
            <person name="Clay O.K."/>
            <person name="Cuomo C.A."/>
        </authorList>
    </citation>
    <scope>NUCLEOTIDE SEQUENCE [LARGE SCALE GENOMIC DNA]</scope>
    <source>
        <strain evidence="2 3">UAMH7299</strain>
    </source>
</reference>
<dbReference type="Proteomes" id="UP000224634">
    <property type="component" value="Unassembled WGS sequence"/>
</dbReference>
<dbReference type="EMBL" id="PDNA01000037">
    <property type="protein sequence ID" value="PGH21323.1"/>
    <property type="molecule type" value="Genomic_DNA"/>
</dbReference>
<evidence type="ECO:0008006" key="4">
    <source>
        <dbReference type="Google" id="ProtNLM"/>
    </source>
</evidence>